<evidence type="ECO:0000313" key="6">
    <source>
        <dbReference type="EMBL" id="MFB9233521.1"/>
    </source>
</evidence>
<feature type="compositionally biased region" description="Basic and acidic residues" evidence="3">
    <location>
        <begin position="15"/>
        <end position="24"/>
    </location>
</feature>
<dbReference type="CDD" id="cd04586">
    <property type="entry name" value="CBS_pair_BON_assoc"/>
    <property type="match status" value="1"/>
</dbReference>
<gene>
    <name evidence="6" type="ORF">ACFFUT_17135</name>
</gene>
<protein>
    <submittedName>
        <fullName evidence="6">CBS domain-containing protein</fullName>
    </submittedName>
</protein>
<proteinExistence type="predicted"/>
<dbReference type="Gene3D" id="3.10.580.10">
    <property type="entry name" value="CBS-domain"/>
    <property type="match status" value="1"/>
</dbReference>
<keyword evidence="1 2" id="KW-0129">CBS domain</keyword>
<dbReference type="InterPro" id="IPR000644">
    <property type="entry name" value="CBS_dom"/>
</dbReference>
<evidence type="ECO:0000256" key="1">
    <source>
        <dbReference type="ARBA" id="ARBA00023122"/>
    </source>
</evidence>
<dbReference type="Pfam" id="PF04972">
    <property type="entry name" value="BON"/>
    <property type="match status" value="1"/>
</dbReference>
<organism evidence="6 7">
    <name type="scientific">Pseudohalocynthiibacter aestuariivivens</name>
    <dbReference type="NCBI Taxonomy" id="1591409"/>
    <lineage>
        <taxon>Bacteria</taxon>
        <taxon>Pseudomonadati</taxon>
        <taxon>Pseudomonadota</taxon>
        <taxon>Alphaproteobacteria</taxon>
        <taxon>Rhodobacterales</taxon>
        <taxon>Paracoccaceae</taxon>
        <taxon>Pseudohalocynthiibacter</taxon>
    </lineage>
</organism>
<dbReference type="InterPro" id="IPR017080">
    <property type="entry name" value="UCP036990_CBS_BON"/>
</dbReference>
<keyword evidence="7" id="KW-1185">Reference proteome</keyword>
<feature type="domain" description="CBS" evidence="5">
    <location>
        <begin position="117"/>
        <end position="180"/>
    </location>
</feature>
<dbReference type="EMBL" id="JBHMEA010000049">
    <property type="protein sequence ID" value="MFB9233521.1"/>
    <property type="molecule type" value="Genomic_DNA"/>
</dbReference>
<evidence type="ECO:0000259" key="4">
    <source>
        <dbReference type="PROSITE" id="PS50914"/>
    </source>
</evidence>
<dbReference type="PANTHER" id="PTHR43080:SF26">
    <property type="entry name" value="REGULATORY PROTEIN"/>
    <property type="match status" value="1"/>
</dbReference>
<feature type="compositionally biased region" description="Polar residues" evidence="3">
    <location>
        <begin position="1"/>
        <end position="12"/>
    </location>
</feature>
<name>A0ABV5JKW1_9RHOB</name>
<sequence>MGVIRENQQNIGNIGEKERSRSGSERAQILARHIMSTHITTTSPETSVRDVAKLLCKKKISAVPVMKGHELVGIVSEGDLIQREEIGTATSLAGFPARLGINADYDKSHGLYAKDVMSSNVATVLDTSPLTEIVETMQNRGVKRIPVMAEDTLLGGDTLVGIVSRSDIVRALASRPEGAGEPIQADDDIIRFKVIDTLLSIPGTSPWLTDVEVKEGVVTLTGTAEDETSVEPSRQAVNEIEHVKQVKDRRIILQPY</sequence>
<evidence type="ECO:0000313" key="7">
    <source>
        <dbReference type="Proteomes" id="UP001589683"/>
    </source>
</evidence>
<dbReference type="InterPro" id="IPR046342">
    <property type="entry name" value="CBS_dom_sf"/>
</dbReference>
<accession>A0ABV5JKW1</accession>
<dbReference type="Pfam" id="PF00571">
    <property type="entry name" value="CBS"/>
    <property type="match status" value="2"/>
</dbReference>
<feature type="region of interest" description="Disordered" evidence="3">
    <location>
        <begin position="1"/>
        <end position="25"/>
    </location>
</feature>
<dbReference type="PROSITE" id="PS50914">
    <property type="entry name" value="BON"/>
    <property type="match status" value="1"/>
</dbReference>
<comment type="caution">
    <text evidence="6">The sequence shown here is derived from an EMBL/GenBank/DDBJ whole genome shotgun (WGS) entry which is preliminary data.</text>
</comment>
<dbReference type="InterPro" id="IPR051257">
    <property type="entry name" value="Diverse_CBS-Domain"/>
</dbReference>
<dbReference type="SMART" id="SM00116">
    <property type="entry name" value="CBS"/>
    <property type="match status" value="2"/>
</dbReference>
<dbReference type="InterPro" id="IPR007055">
    <property type="entry name" value="BON_dom"/>
</dbReference>
<feature type="domain" description="CBS" evidence="5">
    <location>
        <begin position="35"/>
        <end position="90"/>
    </location>
</feature>
<evidence type="ECO:0000259" key="5">
    <source>
        <dbReference type="PROSITE" id="PS51371"/>
    </source>
</evidence>
<dbReference type="SUPFAM" id="SSF54631">
    <property type="entry name" value="CBS-domain pair"/>
    <property type="match status" value="1"/>
</dbReference>
<dbReference type="Proteomes" id="UP001589683">
    <property type="component" value="Unassembled WGS sequence"/>
</dbReference>
<feature type="domain" description="BON" evidence="4">
    <location>
        <begin position="186"/>
        <end position="255"/>
    </location>
</feature>
<dbReference type="PIRSF" id="PIRSF036990">
    <property type="entry name" value="UCP036990_CBS_BON"/>
    <property type="match status" value="1"/>
</dbReference>
<reference evidence="6 7" key="1">
    <citation type="submission" date="2024-09" db="EMBL/GenBank/DDBJ databases">
        <authorList>
            <person name="Sun Q."/>
            <person name="Mori K."/>
        </authorList>
    </citation>
    <scope>NUCLEOTIDE SEQUENCE [LARGE SCALE GENOMIC DNA]</scope>
    <source>
        <strain evidence="6 7">CECT 8726</strain>
    </source>
</reference>
<evidence type="ECO:0000256" key="3">
    <source>
        <dbReference type="SAM" id="MobiDB-lite"/>
    </source>
</evidence>
<dbReference type="RefSeq" id="WP_213888426.1">
    <property type="nucleotide sequence ID" value="NZ_JAGFNU010000003.1"/>
</dbReference>
<dbReference type="PROSITE" id="PS51371">
    <property type="entry name" value="CBS"/>
    <property type="match status" value="2"/>
</dbReference>
<dbReference type="PANTHER" id="PTHR43080">
    <property type="entry name" value="CBS DOMAIN-CONTAINING PROTEIN CBSX3, MITOCHONDRIAL"/>
    <property type="match status" value="1"/>
</dbReference>
<evidence type="ECO:0000256" key="2">
    <source>
        <dbReference type="PROSITE-ProRule" id="PRU00703"/>
    </source>
</evidence>